<reference evidence="5" key="1">
    <citation type="submission" date="2022-03" db="EMBL/GenBank/DDBJ databases">
        <title>Draft genome sequence of Aduncisulcus paluster, a free-living microaerophilic Fornicata.</title>
        <authorList>
            <person name="Yuyama I."/>
            <person name="Kume K."/>
            <person name="Tamura T."/>
            <person name="Inagaki Y."/>
            <person name="Hashimoto T."/>
        </authorList>
    </citation>
    <scope>NUCLEOTIDE SEQUENCE</scope>
    <source>
        <strain evidence="5">NY0171</strain>
    </source>
</reference>
<dbReference type="SUPFAM" id="SSF46689">
    <property type="entry name" value="Homeodomain-like"/>
    <property type="match status" value="1"/>
</dbReference>
<evidence type="ECO:0000256" key="1">
    <source>
        <dbReference type="ARBA" id="ARBA00023015"/>
    </source>
</evidence>
<evidence type="ECO:0000259" key="4">
    <source>
        <dbReference type="PROSITE" id="PS01124"/>
    </source>
</evidence>
<dbReference type="PANTHER" id="PTHR46796">
    <property type="entry name" value="HTH-TYPE TRANSCRIPTIONAL ACTIVATOR RHAS-RELATED"/>
    <property type="match status" value="1"/>
</dbReference>
<keyword evidence="1" id="KW-0805">Transcription regulation</keyword>
<keyword evidence="2" id="KW-0238">DNA-binding</keyword>
<dbReference type="InterPro" id="IPR009057">
    <property type="entry name" value="Homeodomain-like_sf"/>
</dbReference>
<evidence type="ECO:0000256" key="3">
    <source>
        <dbReference type="ARBA" id="ARBA00023163"/>
    </source>
</evidence>
<name>A0ABQ5K7L5_9EUKA</name>
<accession>A0ABQ5K7L5</accession>
<keyword evidence="6" id="KW-1185">Reference proteome</keyword>
<gene>
    <name evidence="5" type="ORF">ADUPG1_004931</name>
</gene>
<evidence type="ECO:0000256" key="2">
    <source>
        <dbReference type="ARBA" id="ARBA00023125"/>
    </source>
</evidence>
<comment type="caution">
    <text evidence="5">The sequence shown here is derived from an EMBL/GenBank/DDBJ whole genome shotgun (WGS) entry which is preliminary data.</text>
</comment>
<dbReference type="PANTHER" id="PTHR46796:SF13">
    <property type="entry name" value="HTH-TYPE TRANSCRIPTIONAL ACTIVATOR RHAS"/>
    <property type="match status" value="1"/>
</dbReference>
<dbReference type="PROSITE" id="PS01124">
    <property type="entry name" value="HTH_ARAC_FAMILY_2"/>
    <property type="match status" value="1"/>
</dbReference>
<dbReference type="EMBL" id="BQXS01007718">
    <property type="protein sequence ID" value="GKT28403.1"/>
    <property type="molecule type" value="Genomic_DNA"/>
</dbReference>
<keyword evidence="3" id="KW-0804">Transcription</keyword>
<dbReference type="Pfam" id="PF12833">
    <property type="entry name" value="HTH_18"/>
    <property type="match status" value="1"/>
</dbReference>
<sequence length="116" mass="13175">MGREISSACAKTLVMDSTRDVQTPYFMFESKSVDEGFTDKNILRVQEWMQENYSRPVNIALLAEQSGLGERTFLRRFKRATGMTPNSYLQQLRIEAARHLLEVSGKGVDEITVLIG</sequence>
<protein>
    <submittedName>
        <fullName evidence="5">Transcriptional regulator, AraC family</fullName>
    </submittedName>
</protein>
<evidence type="ECO:0000313" key="5">
    <source>
        <dbReference type="EMBL" id="GKT28403.1"/>
    </source>
</evidence>
<proteinExistence type="predicted"/>
<dbReference type="Gene3D" id="1.10.10.60">
    <property type="entry name" value="Homeodomain-like"/>
    <property type="match status" value="1"/>
</dbReference>
<dbReference type="InterPro" id="IPR018060">
    <property type="entry name" value="HTH_AraC"/>
</dbReference>
<feature type="domain" description="HTH araC/xylS-type" evidence="4">
    <location>
        <begin position="43"/>
        <end position="116"/>
    </location>
</feature>
<dbReference type="SMART" id="SM00342">
    <property type="entry name" value="HTH_ARAC"/>
    <property type="match status" value="1"/>
</dbReference>
<dbReference type="Proteomes" id="UP001057375">
    <property type="component" value="Unassembled WGS sequence"/>
</dbReference>
<evidence type="ECO:0000313" key="6">
    <source>
        <dbReference type="Proteomes" id="UP001057375"/>
    </source>
</evidence>
<dbReference type="InterPro" id="IPR050204">
    <property type="entry name" value="AraC_XylS_family_regulators"/>
</dbReference>
<organism evidence="5 6">
    <name type="scientific">Aduncisulcus paluster</name>
    <dbReference type="NCBI Taxonomy" id="2918883"/>
    <lineage>
        <taxon>Eukaryota</taxon>
        <taxon>Metamonada</taxon>
        <taxon>Carpediemonas-like organisms</taxon>
        <taxon>Aduncisulcus</taxon>
    </lineage>
</organism>
<feature type="non-terminal residue" evidence="5">
    <location>
        <position position="116"/>
    </location>
</feature>